<evidence type="ECO:0000313" key="1">
    <source>
        <dbReference type="EMBL" id="MDL5159026.1"/>
    </source>
</evidence>
<organism evidence="1 2">
    <name type="scientific">Actinomycetospora termitidis</name>
    <dbReference type="NCBI Taxonomy" id="3053470"/>
    <lineage>
        <taxon>Bacteria</taxon>
        <taxon>Bacillati</taxon>
        <taxon>Actinomycetota</taxon>
        <taxon>Actinomycetes</taxon>
        <taxon>Pseudonocardiales</taxon>
        <taxon>Pseudonocardiaceae</taxon>
        <taxon>Actinomycetospora</taxon>
    </lineage>
</organism>
<sequence length="84" mass="9396">MRYLVVSSDAYNTAFADRRVIAVEVDAAGVCEGVYRESIVDAGMAHLDRLTWVSTRRLEELVAELHPTRHADVAQRVRDLIGVL</sequence>
<reference evidence="1 2" key="1">
    <citation type="submission" date="2023-06" db="EMBL/GenBank/DDBJ databases">
        <title>Actinomycetospora Odt1-22.</title>
        <authorList>
            <person name="Supong K."/>
        </authorList>
    </citation>
    <scope>NUCLEOTIDE SEQUENCE [LARGE SCALE GENOMIC DNA]</scope>
    <source>
        <strain evidence="1 2">Odt1-22</strain>
    </source>
</reference>
<keyword evidence="2" id="KW-1185">Reference proteome</keyword>
<proteinExistence type="predicted"/>
<gene>
    <name evidence="1" type="ORF">QRT03_23870</name>
</gene>
<dbReference type="Proteomes" id="UP001231924">
    <property type="component" value="Unassembled WGS sequence"/>
</dbReference>
<evidence type="ECO:0000313" key="2">
    <source>
        <dbReference type="Proteomes" id="UP001231924"/>
    </source>
</evidence>
<dbReference type="RefSeq" id="WP_286055593.1">
    <property type="nucleotide sequence ID" value="NZ_JASVWF010000006.1"/>
</dbReference>
<dbReference type="EMBL" id="JASVWF010000006">
    <property type="protein sequence ID" value="MDL5159026.1"/>
    <property type="molecule type" value="Genomic_DNA"/>
</dbReference>
<comment type="caution">
    <text evidence="1">The sequence shown here is derived from an EMBL/GenBank/DDBJ whole genome shotgun (WGS) entry which is preliminary data.</text>
</comment>
<accession>A0ABT7MF13</accession>
<protein>
    <submittedName>
        <fullName evidence="1">Uncharacterized protein</fullName>
    </submittedName>
</protein>
<name>A0ABT7MF13_9PSEU</name>